<accession>E0SSW5</accession>
<evidence type="ECO:0000313" key="1">
    <source>
        <dbReference type="EMBL" id="ADM27515.1"/>
    </source>
</evidence>
<name>E0SSW5_IGNAA</name>
<organism evidence="1 2">
    <name type="scientific">Ignisphaera aggregans (strain DSM 17230 / JCM 13409 / AQ1.S1)</name>
    <dbReference type="NCBI Taxonomy" id="583356"/>
    <lineage>
        <taxon>Archaea</taxon>
        <taxon>Thermoproteota</taxon>
        <taxon>Thermoprotei</taxon>
        <taxon>Desulfurococcales</taxon>
        <taxon>Desulfurococcaceae</taxon>
        <taxon>Ignisphaera</taxon>
    </lineage>
</organism>
<gene>
    <name evidence="1" type="ordered locus">Igag_0685</name>
</gene>
<keyword evidence="2" id="KW-1185">Reference proteome</keyword>
<dbReference type="KEGG" id="iag:Igag_0685"/>
<sequence length="51" mass="5571">MKLFDSEGYVIIEIIDEMPLNVLIGIRALEALGFVIDPVTGTLRKVGLIAI</sequence>
<protein>
    <submittedName>
        <fullName evidence="1">Uncharacterized protein</fullName>
    </submittedName>
</protein>
<dbReference type="EMBL" id="CP002098">
    <property type="protein sequence ID" value="ADM27515.1"/>
    <property type="molecule type" value="Genomic_DNA"/>
</dbReference>
<proteinExistence type="predicted"/>
<dbReference type="STRING" id="583356.Igag_0685"/>
<dbReference type="BioCyc" id="IAGG583356:GHAH-681-MONOMER"/>
<dbReference type="AlphaFoldDB" id="E0SSW5"/>
<evidence type="ECO:0000313" key="2">
    <source>
        <dbReference type="Proteomes" id="UP000001304"/>
    </source>
</evidence>
<dbReference type="HOGENOM" id="CLU_3094070_0_0_2"/>
<dbReference type="Proteomes" id="UP000001304">
    <property type="component" value="Chromosome"/>
</dbReference>
<reference evidence="1 2" key="1">
    <citation type="journal article" date="2010" name="Stand. Genomic Sci.">
        <title>Complete genome sequence of Ignisphaera aggregans type strain (AQ1.S1).</title>
        <authorList>
            <person name="Goker M."/>
            <person name="Held B."/>
            <person name="Lapidus A."/>
            <person name="Nolan M."/>
            <person name="Spring S."/>
            <person name="Yasawong M."/>
            <person name="Lucas S."/>
            <person name="Glavina Del Rio T."/>
            <person name="Tice H."/>
            <person name="Cheng J.F."/>
            <person name="Goodwin L."/>
            <person name="Tapia R."/>
            <person name="Pitluck S."/>
            <person name="Liolios K."/>
            <person name="Ivanova N."/>
            <person name="Mavromatis K."/>
            <person name="Mikhailova N."/>
            <person name="Pati A."/>
            <person name="Chen A."/>
            <person name="Palaniappan K."/>
            <person name="Brambilla E."/>
            <person name="Land M."/>
            <person name="Hauser L."/>
            <person name="Chang Y.J."/>
            <person name="Jeffries C.D."/>
            <person name="Brettin T."/>
            <person name="Detter J.C."/>
            <person name="Han C."/>
            <person name="Rohde M."/>
            <person name="Sikorski J."/>
            <person name="Woyke T."/>
            <person name="Bristow J."/>
            <person name="Eisen J.A."/>
            <person name="Markowitz V."/>
            <person name="Hugenholtz P."/>
            <person name="Kyrpides N.C."/>
            <person name="Klenk H.P."/>
        </authorList>
    </citation>
    <scope>NUCLEOTIDE SEQUENCE [LARGE SCALE GENOMIC DNA]</scope>
    <source>
        <strain evidence="2">DSM 17230 / JCM 13409 / AQ1.S1</strain>
    </source>
</reference>